<dbReference type="Pfam" id="PF06781">
    <property type="entry name" value="CrgA"/>
    <property type="match status" value="1"/>
</dbReference>
<evidence type="ECO:0000256" key="3">
    <source>
        <dbReference type="ARBA" id="ARBA00022692"/>
    </source>
</evidence>
<evidence type="ECO:0000313" key="9">
    <source>
        <dbReference type="EMBL" id="GAA1677553.1"/>
    </source>
</evidence>
<evidence type="ECO:0000256" key="6">
    <source>
        <dbReference type="ARBA" id="ARBA00023306"/>
    </source>
</evidence>
<sequence length="89" mass="10055">MPKSRVRKKKVYTPPTESRPSAMARARKRRPSSRWVPITALTLIAVGIAWLVTYYMSQGSYPVAAWSYWNLAAGFGLLVVSLGVLTQWR</sequence>
<organism evidence="9 10">
    <name type="scientific">Fodinicola feengrottensis</name>
    <dbReference type="NCBI Taxonomy" id="435914"/>
    <lineage>
        <taxon>Bacteria</taxon>
        <taxon>Bacillati</taxon>
        <taxon>Actinomycetota</taxon>
        <taxon>Actinomycetes</taxon>
        <taxon>Mycobacteriales</taxon>
        <taxon>Fodinicola</taxon>
    </lineage>
</organism>
<evidence type="ECO:0000313" key="10">
    <source>
        <dbReference type="Proteomes" id="UP001500618"/>
    </source>
</evidence>
<keyword evidence="1 7" id="KW-1003">Cell membrane</keyword>
<name>A0ABN2GVM2_9ACTN</name>
<evidence type="ECO:0000256" key="4">
    <source>
        <dbReference type="ARBA" id="ARBA00022989"/>
    </source>
</evidence>
<evidence type="ECO:0000256" key="5">
    <source>
        <dbReference type="ARBA" id="ARBA00023136"/>
    </source>
</evidence>
<accession>A0ABN2GVM2</accession>
<feature type="region of interest" description="Disordered" evidence="8">
    <location>
        <begin position="1"/>
        <end position="29"/>
    </location>
</feature>
<dbReference type="EMBL" id="BAAANY010000009">
    <property type="protein sequence ID" value="GAA1677553.1"/>
    <property type="molecule type" value="Genomic_DNA"/>
</dbReference>
<keyword evidence="6 7" id="KW-0131">Cell cycle</keyword>
<evidence type="ECO:0000256" key="8">
    <source>
        <dbReference type="SAM" id="MobiDB-lite"/>
    </source>
</evidence>
<keyword evidence="10" id="KW-1185">Reference proteome</keyword>
<evidence type="ECO:0000256" key="7">
    <source>
        <dbReference type="HAMAP-Rule" id="MF_00631"/>
    </source>
</evidence>
<dbReference type="Proteomes" id="UP001500618">
    <property type="component" value="Unassembled WGS sequence"/>
</dbReference>
<protein>
    <recommendedName>
        <fullName evidence="7">Cell division protein CrgA</fullName>
    </recommendedName>
</protein>
<feature type="transmembrane region" description="Helical" evidence="7">
    <location>
        <begin position="68"/>
        <end position="88"/>
    </location>
</feature>
<feature type="transmembrane region" description="Helical" evidence="7">
    <location>
        <begin position="35"/>
        <end position="56"/>
    </location>
</feature>
<dbReference type="GO" id="GO:0051301">
    <property type="term" value="P:cell division"/>
    <property type="evidence" value="ECO:0007669"/>
    <property type="project" value="UniProtKB-KW"/>
</dbReference>
<comment type="subcellular location">
    <subcellularLocation>
        <location evidence="7">Cell membrane</location>
        <topology evidence="7">Multi-pass membrane protein</topology>
    </subcellularLocation>
</comment>
<gene>
    <name evidence="7 9" type="primary">crgA</name>
    <name evidence="9" type="ORF">GCM10009765_28560</name>
</gene>
<dbReference type="HAMAP" id="MF_00631">
    <property type="entry name" value="CrgA"/>
    <property type="match status" value="1"/>
</dbReference>
<feature type="compositionally biased region" description="Basic residues" evidence="8">
    <location>
        <begin position="1"/>
        <end position="11"/>
    </location>
</feature>
<evidence type="ECO:0000256" key="2">
    <source>
        <dbReference type="ARBA" id="ARBA00022618"/>
    </source>
</evidence>
<keyword evidence="2 7" id="KW-0132">Cell division</keyword>
<comment type="function">
    <text evidence="7">Involved in cell division.</text>
</comment>
<reference evidence="9 10" key="1">
    <citation type="journal article" date="2019" name="Int. J. Syst. Evol. Microbiol.">
        <title>The Global Catalogue of Microorganisms (GCM) 10K type strain sequencing project: providing services to taxonomists for standard genome sequencing and annotation.</title>
        <authorList>
            <consortium name="The Broad Institute Genomics Platform"/>
            <consortium name="The Broad Institute Genome Sequencing Center for Infectious Disease"/>
            <person name="Wu L."/>
            <person name="Ma J."/>
        </authorList>
    </citation>
    <scope>NUCLEOTIDE SEQUENCE [LARGE SCALE GENOMIC DNA]</scope>
    <source>
        <strain evidence="9 10">JCM 14718</strain>
    </source>
</reference>
<dbReference type="InterPro" id="IPR009619">
    <property type="entry name" value="CrgA"/>
</dbReference>
<dbReference type="RefSeq" id="WP_163568221.1">
    <property type="nucleotide sequence ID" value="NZ_BAAANY010000009.1"/>
</dbReference>
<keyword evidence="4 7" id="KW-1133">Transmembrane helix</keyword>
<comment type="similarity">
    <text evidence="7">Belongs to the CrgA family.</text>
</comment>
<keyword evidence="3 7" id="KW-0812">Transmembrane</keyword>
<proteinExistence type="inferred from homology"/>
<keyword evidence="5 7" id="KW-0472">Membrane</keyword>
<evidence type="ECO:0000256" key="1">
    <source>
        <dbReference type="ARBA" id="ARBA00022475"/>
    </source>
</evidence>
<comment type="caution">
    <text evidence="9">The sequence shown here is derived from an EMBL/GenBank/DDBJ whole genome shotgun (WGS) entry which is preliminary data.</text>
</comment>